<organism evidence="2 3">
    <name type="scientific">Oceanisphaera pacifica</name>
    <dbReference type="NCBI Taxonomy" id="2818389"/>
    <lineage>
        <taxon>Bacteria</taxon>
        <taxon>Pseudomonadati</taxon>
        <taxon>Pseudomonadota</taxon>
        <taxon>Gammaproteobacteria</taxon>
        <taxon>Aeromonadales</taxon>
        <taxon>Aeromonadaceae</taxon>
        <taxon>Oceanisphaera</taxon>
    </lineage>
</organism>
<comment type="caution">
    <text evidence="2">The sequence shown here is derived from an EMBL/GenBank/DDBJ whole genome shotgun (WGS) entry which is preliminary data.</text>
</comment>
<dbReference type="RefSeq" id="WP_208004790.1">
    <property type="nucleotide sequence ID" value="NZ_JAGDFX010000005.1"/>
</dbReference>
<accession>A0ABS3NEL3</accession>
<reference evidence="2 3" key="1">
    <citation type="submission" date="2021-03" db="EMBL/GenBank/DDBJ databases">
        <title>Oceanisphaera sp. nov., isolated from the intestine.</title>
        <authorList>
            <person name="Zhao L.-H."/>
            <person name="Shi L.-F."/>
        </authorList>
    </citation>
    <scope>NUCLEOTIDE SEQUENCE [LARGE SCALE GENOMIC DNA]</scope>
    <source>
        <strain evidence="2 3">DM8</strain>
    </source>
</reference>
<evidence type="ECO:0008006" key="4">
    <source>
        <dbReference type="Google" id="ProtNLM"/>
    </source>
</evidence>
<evidence type="ECO:0000313" key="3">
    <source>
        <dbReference type="Proteomes" id="UP000664882"/>
    </source>
</evidence>
<feature type="compositionally biased region" description="Basic and acidic residues" evidence="1">
    <location>
        <begin position="68"/>
        <end position="81"/>
    </location>
</feature>
<feature type="compositionally biased region" description="Basic and acidic residues" evidence="1">
    <location>
        <begin position="29"/>
        <end position="57"/>
    </location>
</feature>
<feature type="region of interest" description="Disordered" evidence="1">
    <location>
        <begin position="29"/>
        <end position="81"/>
    </location>
</feature>
<dbReference type="EMBL" id="JAGDFX010000005">
    <property type="protein sequence ID" value="MBO1519029.1"/>
    <property type="molecule type" value="Genomic_DNA"/>
</dbReference>
<dbReference type="Proteomes" id="UP000664882">
    <property type="component" value="Unassembled WGS sequence"/>
</dbReference>
<evidence type="ECO:0000313" key="2">
    <source>
        <dbReference type="EMBL" id="MBO1519029.1"/>
    </source>
</evidence>
<sequence length="81" mass="9582">MSTLLWIALPLLFIVGLFVSALKDTKRVERSVKRNRDKMQLKDWDQEERKNKEREDNWGVPPAPRGSYHPDKESDKESKDK</sequence>
<name>A0ABS3NEL3_9GAMM</name>
<evidence type="ECO:0000256" key="1">
    <source>
        <dbReference type="SAM" id="MobiDB-lite"/>
    </source>
</evidence>
<keyword evidence="3" id="KW-1185">Reference proteome</keyword>
<gene>
    <name evidence="2" type="ORF">J3U76_05165</name>
</gene>
<protein>
    <recommendedName>
        <fullName evidence="4">DUF2897 domain-containing protein</fullName>
    </recommendedName>
</protein>
<proteinExistence type="predicted"/>